<evidence type="ECO:0000256" key="8">
    <source>
        <dbReference type="ARBA" id="ARBA00038436"/>
    </source>
</evidence>
<keyword evidence="4 9" id="KW-0997">Cell inner membrane</keyword>
<evidence type="ECO:0000256" key="1">
    <source>
        <dbReference type="ARBA" id="ARBA00004429"/>
    </source>
</evidence>
<feature type="transmembrane region" description="Helical" evidence="9">
    <location>
        <begin position="169"/>
        <end position="191"/>
    </location>
</feature>
<organism evidence="11 12">
    <name type="scientific">Hoeflea alexandrii</name>
    <dbReference type="NCBI Taxonomy" id="288436"/>
    <lineage>
        <taxon>Bacteria</taxon>
        <taxon>Pseudomonadati</taxon>
        <taxon>Pseudomonadota</taxon>
        <taxon>Alphaproteobacteria</taxon>
        <taxon>Hyphomicrobiales</taxon>
        <taxon>Rhizobiaceae</taxon>
        <taxon>Hoeflea</taxon>
    </lineage>
</organism>
<evidence type="ECO:0000313" key="12">
    <source>
        <dbReference type="Proteomes" id="UP001320715"/>
    </source>
</evidence>
<keyword evidence="6 9" id="KW-1133">Transmembrane helix</keyword>
<dbReference type="EMBL" id="JAAAML010000002">
    <property type="protein sequence ID" value="MCO6408864.1"/>
    <property type="molecule type" value="Genomic_DNA"/>
</dbReference>
<comment type="subcellular location">
    <subcellularLocation>
        <location evidence="1 9">Cell inner membrane</location>
        <topology evidence="1 9">Multi-pass membrane protein</topology>
    </subcellularLocation>
</comment>
<comment type="subunit">
    <text evidence="9">The complex comprises the extracytoplasmic solute receptor protein and the two transmembrane proteins.</text>
</comment>
<dbReference type="PANTHER" id="PTHR35011:SF4">
    <property type="entry name" value="SLL1102 PROTEIN"/>
    <property type="match status" value="1"/>
</dbReference>
<dbReference type="PANTHER" id="PTHR35011">
    <property type="entry name" value="2,3-DIKETO-L-GULONATE TRAP TRANSPORTER SMALL PERMEASE PROTEIN YIAM"/>
    <property type="match status" value="1"/>
</dbReference>
<proteinExistence type="inferred from homology"/>
<comment type="caution">
    <text evidence="11">The sequence shown here is derived from an EMBL/GenBank/DDBJ whole genome shotgun (WGS) entry which is preliminary data.</text>
</comment>
<protein>
    <recommendedName>
        <fullName evidence="9">TRAP transporter small permease protein</fullName>
    </recommendedName>
</protein>
<dbReference type="RefSeq" id="WP_252915918.1">
    <property type="nucleotide sequence ID" value="NZ_JAAAML010000002.1"/>
</dbReference>
<keyword evidence="5 9" id="KW-0812">Transmembrane</keyword>
<dbReference type="Pfam" id="PF04290">
    <property type="entry name" value="DctQ"/>
    <property type="match status" value="1"/>
</dbReference>
<accession>A0ABT1CRN7</accession>
<dbReference type="Proteomes" id="UP001320715">
    <property type="component" value="Unassembled WGS sequence"/>
</dbReference>
<feature type="transmembrane region" description="Helical" evidence="9">
    <location>
        <begin position="49"/>
        <end position="67"/>
    </location>
</feature>
<evidence type="ECO:0000256" key="5">
    <source>
        <dbReference type="ARBA" id="ARBA00022692"/>
    </source>
</evidence>
<gene>
    <name evidence="11" type="ORF">GTW23_11815</name>
</gene>
<evidence type="ECO:0000256" key="7">
    <source>
        <dbReference type="ARBA" id="ARBA00023136"/>
    </source>
</evidence>
<comment type="function">
    <text evidence="9">Part of the tripartite ATP-independent periplasmic (TRAP) transport system.</text>
</comment>
<keyword evidence="3" id="KW-1003">Cell membrane</keyword>
<dbReference type="InterPro" id="IPR055348">
    <property type="entry name" value="DctQ"/>
</dbReference>
<evidence type="ECO:0000313" key="11">
    <source>
        <dbReference type="EMBL" id="MCO6408864.1"/>
    </source>
</evidence>
<evidence type="ECO:0000256" key="3">
    <source>
        <dbReference type="ARBA" id="ARBA00022475"/>
    </source>
</evidence>
<evidence type="ECO:0000256" key="9">
    <source>
        <dbReference type="RuleBase" id="RU369079"/>
    </source>
</evidence>
<dbReference type="InterPro" id="IPR007387">
    <property type="entry name" value="TRAP_DctQ"/>
</dbReference>
<evidence type="ECO:0000259" key="10">
    <source>
        <dbReference type="Pfam" id="PF04290"/>
    </source>
</evidence>
<keyword evidence="12" id="KW-1185">Reference proteome</keyword>
<evidence type="ECO:0000256" key="6">
    <source>
        <dbReference type="ARBA" id="ARBA00022989"/>
    </source>
</evidence>
<keyword evidence="2 9" id="KW-0813">Transport</keyword>
<evidence type="ECO:0000256" key="2">
    <source>
        <dbReference type="ARBA" id="ARBA00022448"/>
    </source>
</evidence>
<sequence length="204" mass="22714">MAGNETDDTIPIGDELLAERRAGPGSRMPDDMHPAARSIIHGIDTMSEWVGRIVALLVVPIMFAMVYEVIARKFFVAPTLWAFDISRMLYGMSFMLGAAYALMHGLHIRADFLYRNFEVKTQGRVDLVLYIVLFMPAMIFLLIAGYDFALKSVMQGERAGDSTWAPVVWPVKVSLAVGVALLLVQGVSEILKSWYAATRGRWPS</sequence>
<feature type="domain" description="Tripartite ATP-independent periplasmic transporters DctQ component" evidence="10">
    <location>
        <begin position="61"/>
        <end position="194"/>
    </location>
</feature>
<keyword evidence="7 9" id="KW-0472">Membrane</keyword>
<evidence type="ECO:0000256" key="4">
    <source>
        <dbReference type="ARBA" id="ARBA00022519"/>
    </source>
</evidence>
<feature type="transmembrane region" description="Helical" evidence="9">
    <location>
        <begin position="87"/>
        <end position="106"/>
    </location>
</feature>
<name>A0ABT1CRN7_9HYPH</name>
<reference evidence="11 12" key="1">
    <citation type="submission" date="2020-01" db="EMBL/GenBank/DDBJ databases">
        <title>Genomes of bacteria type strains.</title>
        <authorList>
            <person name="Chen J."/>
            <person name="Zhu S."/>
            <person name="Yang J."/>
        </authorList>
    </citation>
    <scope>NUCLEOTIDE SEQUENCE [LARGE SCALE GENOMIC DNA]</scope>
    <source>
        <strain evidence="11 12">DSM 16655</strain>
    </source>
</reference>
<feature type="transmembrane region" description="Helical" evidence="9">
    <location>
        <begin position="127"/>
        <end position="149"/>
    </location>
</feature>
<comment type="similarity">
    <text evidence="8 9">Belongs to the TRAP transporter small permease family.</text>
</comment>